<sequence length="230" mass="24793">MGIKGTVRRSTDGHIIHANIDTDIIIAEEPPYGSTRKPDDIYRIIEHFSLGRRRIDLFGDEHNIRSGWLTVGKGLASSNFNAEAYIRNFCDKDGKVWQGGGGRNPPPNAPHLVLTTPDIESLRPKSPPQKNQQQQPSVSLSQTTASSSNRRPEANSPQNPTVIGQNQEASGSNPSTPAQWASPMVGMKAPDMAGVVTEDKLFDGYAYNTSGGQANGEPSDFGSQGAINLL</sequence>
<feature type="compositionally biased region" description="Polar residues" evidence="4">
    <location>
        <begin position="221"/>
        <end position="230"/>
    </location>
</feature>
<dbReference type="EMBL" id="JABWDY010040796">
    <property type="protein sequence ID" value="KAF5177879.1"/>
    <property type="molecule type" value="Genomic_DNA"/>
</dbReference>
<dbReference type="PANTHER" id="PTHR13107">
    <property type="entry name" value="N6-ADENOSINE-METHYLTRANSFERASE NON-CATALYTIC SUBUNIT"/>
    <property type="match status" value="1"/>
</dbReference>
<gene>
    <name evidence="5" type="ORF">FRX31_032534</name>
</gene>
<evidence type="ECO:0000256" key="4">
    <source>
        <dbReference type="SAM" id="MobiDB-lite"/>
    </source>
</evidence>
<keyword evidence="2" id="KW-0539">Nucleus</keyword>
<feature type="compositionally biased region" description="Low complexity" evidence="4">
    <location>
        <begin position="128"/>
        <end position="148"/>
    </location>
</feature>
<dbReference type="GO" id="GO:0003729">
    <property type="term" value="F:mRNA binding"/>
    <property type="evidence" value="ECO:0007669"/>
    <property type="project" value="TreeGrafter"/>
</dbReference>
<dbReference type="Pfam" id="PF05063">
    <property type="entry name" value="MT-A70"/>
    <property type="match status" value="1"/>
</dbReference>
<organism evidence="5 6">
    <name type="scientific">Thalictrum thalictroides</name>
    <name type="common">Rue-anemone</name>
    <name type="synonym">Anemone thalictroides</name>
    <dbReference type="NCBI Taxonomy" id="46969"/>
    <lineage>
        <taxon>Eukaryota</taxon>
        <taxon>Viridiplantae</taxon>
        <taxon>Streptophyta</taxon>
        <taxon>Embryophyta</taxon>
        <taxon>Tracheophyta</taxon>
        <taxon>Spermatophyta</taxon>
        <taxon>Magnoliopsida</taxon>
        <taxon>Ranunculales</taxon>
        <taxon>Ranunculaceae</taxon>
        <taxon>Thalictroideae</taxon>
        <taxon>Thalictrum</taxon>
    </lineage>
</organism>
<evidence type="ECO:0000313" key="6">
    <source>
        <dbReference type="Proteomes" id="UP000554482"/>
    </source>
</evidence>
<protein>
    <submittedName>
        <fullName evidence="5">N6-adenosine-methyltransferase non-catalytic subunit</fullName>
    </submittedName>
</protein>
<evidence type="ECO:0000256" key="2">
    <source>
        <dbReference type="ARBA" id="ARBA00023242"/>
    </source>
</evidence>
<accession>A0A7J6UZ22</accession>
<dbReference type="OrthoDB" id="14833at2759"/>
<dbReference type="GO" id="GO:0008168">
    <property type="term" value="F:methyltransferase activity"/>
    <property type="evidence" value="ECO:0007669"/>
    <property type="project" value="UniProtKB-KW"/>
</dbReference>
<dbReference type="InterPro" id="IPR007757">
    <property type="entry name" value="MT-A70-like"/>
</dbReference>
<dbReference type="Proteomes" id="UP000554482">
    <property type="component" value="Unassembled WGS sequence"/>
</dbReference>
<dbReference type="AlphaFoldDB" id="A0A7J6UZ22"/>
<keyword evidence="5" id="KW-0808">Transferase</keyword>
<feature type="compositionally biased region" description="Polar residues" evidence="4">
    <location>
        <begin position="155"/>
        <end position="179"/>
    </location>
</feature>
<dbReference type="GO" id="GO:0005634">
    <property type="term" value="C:nucleus"/>
    <property type="evidence" value="ECO:0007669"/>
    <property type="project" value="UniProtKB-SubCell"/>
</dbReference>
<dbReference type="GO" id="GO:0036396">
    <property type="term" value="C:RNA N6-methyladenosine methyltransferase complex"/>
    <property type="evidence" value="ECO:0007669"/>
    <property type="project" value="UniProtKB-ARBA"/>
</dbReference>
<dbReference type="GO" id="GO:0032259">
    <property type="term" value="P:methylation"/>
    <property type="evidence" value="ECO:0007669"/>
    <property type="project" value="UniProtKB-KW"/>
</dbReference>
<comment type="similarity">
    <text evidence="3">Belongs to the MT-A70-like family.</text>
</comment>
<evidence type="ECO:0000256" key="1">
    <source>
        <dbReference type="ARBA" id="ARBA00004123"/>
    </source>
</evidence>
<dbReference type="PANTHER" id="PTHR13107:SF0">
    <property type="entry name" value="N6-ADENOSINE-METHYLTRANSFERASE NON-CATALYTIC SUBUNIT"/>
    <property type="match status" value="1"/>
</dbReference>
<keyword evidence="6" id="KW-1185">Reference proteome</keyword>
<dbReference type="InterPro" id="IPR045123">
    <property type="entry name" value="METTL14-like"/>
</dbReference>
<reference evidence="5 6" key="1">
    <citation type="submission" date="2020-06" db="EMBL/GenBank/DDBJ databases">
        <title>Transcriptomic and genomic resources for Thalictrum thalictroides and T. hernandezii: Facilitating candidate gene discovery in an emerging model plant lineage.</title>
        <authorList>
            <person name="Arias T."/>
            <person name="Riano-Pachon D.M."/>
            <person name="Di Stilio V.S."/>
        </authorList>
    </citation>
    <scope>NUCLEOTIDE SEQUENCE [LARGE SCALE GENOMIC DNA]</scope>
    <source>
        <strain evidence="6">cv. WT478/WT964</strain>
        <tissue evidence="5">Leaves</tissue>
    </source>
</reference>
<feature type="region of interest" description="Disordered" evidence="4">
    <location>
        <begin position="209"/>
        <end position="230"/>
    </location>
</feature>
<comment type="caution">
    <text evidence="5">The sequence shown here is derived from an EMBL/GenBank/DDBJ whole genome shotgun (WGS) entry which is preliminary data.</text>
</comment>
<comment type="subcellular location">
    <subcellularLocation>
        <location evidence="1">Nucleus</location>
    </subcellularLocation>
</comment>
<proteinExistence type="inferred from homology"/>
<keyword evidence="5" id="KW-0489">Methyltransferase</keyword>
<evidence type="ECO:0000256" key="3">
    <source>
        <dbReference type="PROSITE-ProRule" id="PRU00489"/>
    </source>
</evidence>
<dbReference type="PROSITE" id="PS51143">
    <property type="entry name" value="MT_A70"/>
    <property type="match status" value="1"/>
</dbReference>
<feature type="region of interest" description="Disordered" evidence="4">
    <location>
        <begin position="119"/>
        <end position="183"/>
    </location>
</feature>
<evidence type="ECO:0000313" key="5">
    <source>
        <dbReference type="EMBL" id="KAF5177879.1"/>
    </source>
</evidence>
<name>A0A7J6UZ22_THATH</name>